<evidence type="ECO:0000256" key="1">
    <source>
        <dbReference type="SAM" id="MobiDB-lite"/>
    </source>
</evidence>
<dbReference type="STRING" id="40149.A0A0E0DLX6"/>
<feature type="region of interest" description="Disordered" evidence="1">
    <location>
        <begin position="1"/>
        <end position="36"/>
    </location>
</feature>
<dbReference type="Pfam" id="PF17820">
    <property type="entry name" value="PDZ_6"/>
    <property type="match status" value="1"/>
</dbReference>
<dbReference type="eggNOG" id="KOG1320">
    <property type="taxonomic scope" value="Eukaryota"/>
</dbReference>
<dbReference type="Proteomes" id="UP000008021">
    <property type="component" value="Chromosome 5"/>
</dbReference>
<sequence length="825" mass="91189">MAVWNRSSRRRSWAVQTTRKGARGAAEDVRGSARRASVSRRCSSVGEAGVSVPGGGDLGLVEESVSGRLLAARWGKEGASAESERASDTGRRGRPKNAAWGRRKKPKELKILSSAHCLDHLFTKGKPKSAQELDKLYQIVVICDHCEDSFRQDKAVNKQRRYSEARITEIDCGKDLMLLTVVCVAGPKGRACKHSHPALAPSKMTLQSMEKVLMVSWPPYRHRTVAVGEVSNCSREYDDISRTNLIGYDMTLAEAHPAQHVPTTPRRGGGGGGGRKPTRARGRRTPAADHVDGGGRSPLWQAVRSHMAPVETRSRAGRGRPAGSRSSPVRRRDGGVAASPGSQSAASTERRKKNRGSKRNLSDGSGEDGRPGKKINLEEEELEEERMPLEDEASACSSCSSPLCEPYIPRVVIGCNAKGKEIYKPIECDELRALDLWEAKYQAKRDRQMNLCTLKPCIPPTCLVDPKLLHIRESSTETVLRAAKFVMDGNPLSQCSGFIVDWDDKSKTGIIMTSALLICKKSSHTDDWKYASQYATDAQVVVHFVDGTTVEGQFLYCQEHYKIAFYKIVLDKPTHLPSFNKGVKWAEEVFILGRDGSSHLRISHGRVQYLNAHVNERHHYMYIHGVDAASEYYNGGPVIDFRGDVVGMYNLSTRGYIPRPHLQLKLWGIKFLEPAHIEIISCKCNIDDGLIVEEVSIGSCAERLGVRVGDIIECFNGKCISSTVELENMLLQILEDHFDEGNSLDSTIDIEIGVFHTRKGVRSTLNLTTNVSDKGEVVAIYPSPEKRFIQVVQLTKQIQVLPILPLAKRGHPPEYPPAGPSFVLN</sequence>
<feature type="domain" description="PDZ" evidence="2">
    <location>
        <begin position="691"/>
        <end position="730"/>
    </location>
</feature>
<dbReference type="Pfam" id="PF13365">
    <property type="entry name" value="Trypsin_2"/>
    <property type="match status" value="1"/>
</dbReference>
<dbReference type="SUPFAM" id="SSF50156">
    <property type="entry name" value="PDZ domain-like"/>
    <property type="match status" value="1"/>
</dbReference>
<name>A0A0E0DLX6_9ORYZ</name>
<dbReference type="HOGENOM" id="CLU_343376_0_0_1"/>
<proteinExistence type="predicted"/>
<organism evidence="3">
    <name type="scientific">Oryza meridionalis</name>
    <dbReference type="NCBI Taxonomy" id="40149"/>
    <lineage>
        <taxon>Eukaryota</taxon>
        <taxon>Viridiplantae</taxon>
        <taxon>Streptophyta</taxon>
        <taxon>Embryophyta</taxon>
        <taxon>Tracheophyta</taxon>
        <taxon>Spermatophyta</taxon>
        <taxon>Magnoliopsida</taxon>
        <taxon>Liliopsida</taxon>
        <taxon>Poales</taxon>
        <taxon>Poaceae</taxon>
        <taxon>BOP clade</taxon>
        <taxon>Oryzoideae</taxon>
        <taxon>Oryzeae</taxon>
        <taxon>Oryzinae</taxon>
        <taxon>Oryza</taxon>
    </lineage>
</organism>
<dbReference type="EnsemblPlants" id="OMERI05G03040.1">
    <property type="protein sequence ID" value="OMERI05G03040.1"/>
    <property type="gene ID" value="OMERI05G03040"/>
</dbReference>
<dbReference type="InterPro" id="IPR009003">
    <property type="entry name" value="Peptidase_S1_PA"/>
</dbReference>
<keyword evidence="4" id="KW-1185">Reference proteome</keyword>
<reference evidence="3" key="1">
    <citation type="submission" date="2015-04" db="UniProtKB">
        <authorList>
            <consortium name="EnsemblPlants"/>
        </authorList>
    </citation>
    <scope>IDENTIFICATION</scope>
</reference>
<evidence type="ECO:0000259" key="2">
    <source>
        <dbReference type="Pfam" id="PF17820"/>
    </source>
</evidence>
<feature type="compositionally biased region" description="Basic and acidic residues" evidence="1">
    <location>
        <begin position="82"/>
        <end position="91"/>
    </location>
</feature>
<feature type="region of interest" description="Disordered" evidence="1">
    <location>
        <begin position="80"/>
        <end position="105"/>
    </location>
</feature>
<accession>A0A0E0DLX6</accession>
<reference evidence="3" key="2">
    <citation type="submission" date="2018-05" db="EMBL/GenBank/DDBJ databases">
        <title>OmerRS3 (Oryza meridionalis Reference Sequence Version 3).</title>
        <authorList>
            <person name="Zhang J."/>
            <person name="Kudrna D."/>
            <person name="Lee S."/>
            <person name="Talag J."/>
            <person name="Welchert J."/>
            <person name="Wing R.A."/>
        </authorList>
    </citation>
    <scope>NUCLEOTIDE SEQUENCE [LARGE SCALE GENOMIC DNA]</scope>
    <source>
        <strain evidence="3">cv. OR44</strain>
    </source>
</reference>
<dbReference type="Gene3D" id="2.30.42.10">
    <property type="match status" value="1"/>
</dbReference>
<evidence type="ECO:0000313" key="3">
    <source>
        <dbReference type="EnsemblPlants" id="OMERI05G03040.1"/>
    </source>
</evidence>
<dbReference type="AlphaFoldDB" id="A0A0E0DLX6"/>
<evidence type="ECO:0000313" key="4">
    <source>
        <dbReference type="Proteomes" id="UP000008021"/>
    </source>
</evidence>
<feature type="region of interest" description="Disordered" evidence="1">
    <location>
        <begin position="255"/>
        <end position="375"/>
    </location>
</feature>
<dbReference type="Gene3D" id="2.40.10.120">
    <property type="match status" value="1"/>
</dbReference>
<dbReference type="PANTHER" id="PTHR47389:SF5">
    <property type="entry name" value="OS09G0436700 PROTEIN"/>
    <property type="match status" value="1"/>
</dbReference>
<dbReference type="InterPro" id="IPR036034">
    <property type="entry name" value="PDZ_sf"/>
</dbReference>
<protein>
    <recommendedName>
        <fullName evidence="2">PDZ domain-containing protein</fullName>
    </recommendedName>
</protein>
<dbReference type="Gramene" id="OMERI05G03040.1">
    <property type="protein sequence ID" value="OMERI05G03040.1"/>
    <property type="gene ID" value="OMERI05G03040"/>
</dbReference>
<dbReference type="InterPro" id="IPR041489">
    <property type="entry name" value="PDZ_6"/>
</dbReference>
<dbReference type="PANTHER" id="PTHR47389">
    <property type="entry name" value="OS09G0436400 PROTEIN"/>
    <property type="match status" value="1"/>
</dbReference>
<dbReference type="SUPFAM" id="SSF50494">
    <property type="entry name" value="Trypsin-like serine proteases"/>
    <property type="match status" value="1"/>
</dbReference>